<evidence type="ECO:0000313" key="5">
    <source>
        <dbReference type="Proteomes" id="UP001181355"/>
    </source>
</evidence>
<gene>
    <name evidence="4" type="ORF">RF679_01170</name>
</gene>
<feature type="compositionally biased region" description="Polar residues" evidence="1">
    <location>
        <begin position="410"/>
        <end position="424"/>
    </location>
</feature>
<dbReference type="SUPFAM" id="SSF81901">
    <property type="entry name" value="HCP-like"/>
    <property type="match status" value="1"/>
</dbReference>
<dbReference type="InterPro" id="IPR008756">
    <property type="entry name" value="Peptidase_M56"/>
</dbReference>
<feature type="domain" description="Peptidase M56" evidence="3">
    <location>
        <begin position="101"/>
        <end position="316"/>
    </location>
</feature>
<keyword evidence="2" id="KW-0472">Membrane</keyword>
<dbReference type="SMART" id="SM00671">
    <property type="entry name" value="SEL1"/>
    <property type="match status" value="1"/>
</dbReference>
<organism evidence="4 5">
    <name type="scientific">Undibacterium cyanobacteriorum</name>
    <dbReference type="NCBI Taxonomy" id="3073561"/>
    <lineage>
        <taxon>Bacteria</taxon>
        <taxon>Pseudomonadati</taxon>
        <taxon>Pseudomonadota</taxon>
        <taxon>Betaproteobacteria</taxon>
        <taxon>Burkholderiales</taxon>
        <taxon>Oxalobacteraceae</taxon>
        <taxon>Undibacterium</taxon>
    </lineage>
</organism>
<dbReference type="InterPro" id="IPR006597">
    <property type="entry name" value="Sel1-like"/>
</dbReference>
<evidence type="ECO:0000256" key="1">
    <source>
        <dbReference type="SAM" id="MobiDB-lite"/>
    </source>
</evidence>
<proteinExistence type="predicted"/>
<reference evidence="4" key="1">
    <citation type="submission" date="2023-09" db="EMBL/GenBank/DDBJ databases">
        <title>Undibacterium sp. 20NA77.5 isolated from freshwater.</title>
        <authorList>
            <person name="Le V."/>
            <person name="Ko S.-R."/>
            <person name="Ahn C.-Y."/>
            <person name="Oh H.-M."/>
        </authorList>
    </citation>
    <scope>NUCLEOTIDE SEQUENCE</scope>
    <source>
        <strain evidence="4">20NA77.5</strain>
    </source>
</reference>
<dbReference type="PANTHER" id="PTHR34978">
    <property type="entry name" value="POSSIBLE SENSOR-TRANSDUCER PROTEIN BLAR"/>
    <property type="match status" value="1"/>
</dbReference>
<feature type="transmembrane region" description="Helical" evidence="2">
    <location>
        <begin position="6"/>
        <end position="29"/>
    </location>
</feature>
<evidence type="ECO:0000256" key="2">
    <source>
        <dbReference type="SAM" id="Phobius"/>
    </source>
</evidence>
<accession>A0ABY9RKN1</accession>
<evidence type="ECO:0000259" key="3">
    <source>
        <dbReference type="Pfam" id="PF05569"/>
    </source>
</evidence>
<dbReference type="CDD" id="cd07341">
    <property type="entry name" value="M56_BlaR1_MecR1_like"/>
    <property type="match status" value="1"/>
</dbReference>
<dbReference type="PANTHER" id="PTHR34978:SF3">
    <property type="entry name" value="SLR0241 PROTEIN"/>
    <property type="match status" value="1"/>
</dbReference>
<evidence type="ECO:0000313" key="4">
    <source>
        <dbReference type="EMBL" id="WMW80907.1"/>
    </source>
</evidence>
<feature type="transmembrane region" description="Helical" evidence="2">
    <location>
        <begin position="332"/>
        <end position="351"/>
    </location>
</feature>
<feature type="transmembrane region" description="Helical" evidence="2">
    <location>
        <begin position="133"/>
        <end position="156"/>
    </location>
</feature>
<dbReference type="EMBL" id="CP133720">
    <property type="protein sequence ID" value="WMW80907.1"/>
    <property type="molecule type" value="Genomic_DNA"/>
</dbReference>
<feature type="region of interest" description="Disordered" evidence="1">
    <location>
        <begin position="645"/>
        <end position="669"/>
    </location>
</feature>
<dbReference type="RefSeq" id="WP_309482398.1">
    <property type="nucleotide sequence ID" value="NZ_CP133720.1"/>
</dbReference>
<protein>
    <submittedName>
        <fullName evidence="4">M56 family metallopeptidase</fullName>
    </submittedName>
</protein>
<dbReference type="Proteomes" id="UP001181355">
    <property type="component" value="Chromosome"/>
</dbReference>
<keyword evidence="5" id="KW-1185">Reference proteome</keyword>
<feature type="region of interest" description="Disordered" evidence="1">
    <location>
        <begin position="378"/>
        <end position="424"/>
    </location>
</feature>
<dbReference type="InterPro" id="IPR052173">
    <property type="entry name" value="Beta-lactam_resp_regulator"/>
</dbReference>
<feature type="transmembrane region" description="Helical" evidence="2">
    <location>
        <begin position="41"/>
        <end position="60"/>
    </location>
</feature>
<name>A0ABY9RKN1_9BURK</name>
<dbReference type="InterPro" id="IPR011990">
    <property type="entry name" value="TPR-like_helical_dom_sf"/>
</dbReference>
<keyword evidence="2" id="KW-1133">Transmembrane helix</keyword>
<dbReference type="Pfam" id="PF05569">
    <property type="entry name" value="Peptidase_M56"/>
    <property type="match status" value="1"/>
</dbReference>
<feature type="compositionally biased region" description="Polar residues" evidence="1">
    <location>
        <begin position="647"/>
        <end position="659"/>
    </location>
</feature>
<sequence>MQQDLLLNFLLAYCLHSSVLLACAAVVHRSSYLRHHRMAEMIWRLALFGALVTAGLQAAWNHSHTEQTPVDNSIQRSLAISAPRDVNTETLPTKLSTTAPTHQALAASEFRSADSTAITAISLSNRWQFFTQAVLAIWCAIAVFSIISVVVSVRYLNRKINSMPKLKDEDLQQFAKRLSLSNKTIVIRTGDAWQSPLLAPNVCVFLPAWALSTLTKDQCKAMLAHEVAHWRRADHRWRIAYQLMRRFFFFQIFNRYALAQLDLLAEFDCDRAALQHQTLETYTETLLECAQRQITAHPQFALAMARPSSLSQRVHSLIKEDNMRTSTLSRKVLLVFGVFAITGLSAVSYAIPRFVIATNKAPYDDSRMNLHQRQLTTNTATLEKTAEVTPVSPSNALAKEPNAKPAAQGSAVTPPTLTSEAVSDTRLSQAHQAWKDHPAYAFKLFAELANEGVAEAQEALGEMFWYGEGTTADQKAARLWLSKAAMQGRTRAHQFIEMFAERDRRQSEIRFYTEEFDGGNLKWEDKVCPAPDLSESNMGVTQLKTSLQALNKKIDCYNQYVSTMKTSLQTLSFIPEDLRRLMREEEIGRARALAEDRYYEFAVKEKSVNEALQMTLSQRYAQQARNAESTRDNFDANGYWPWRANYDRQQTPQMTTNPKSEPVSERAGK</sequence>
<keyword evidence="2" id="KW-0812">Transmembrane</keyword>
<dbReference type="Gene3D" id="1.25.40.10">
    <property type="entry name" value="Tetratricopeptide repeat domain"/>
    <property type="match status" value="1"/>
</dbReference>